<dbReference type="AlphaFoldDB" id="A6NTY7"/>
<dbReference type="Proteomes" id="UP000003639">
    <property type="component" value="Unassembled WGS sequence"/>
</dbReference>
<reference evidence="1 2" key="2">
    <citation type="submission" date="2007-06" db="EMBL/GenBank/DDBJ databases">
        <title>Draft genome sequence of Pseudoflavonifractor capillosus ATCC 29799.</title>
        <authorList>
            <person name="Sudarsanam P."/>
            <person name="Ley R."/>
            <person name="Guruge J."/>
            <person name="Turnbaugh P.J."/>
            <person name="Mahowald M."/>
            <person name="Liep D."/>
            <person name="Gordon J."/>
        </authorList>
    </citation>
    <scope>NUCLEOTIDE SEQUENCE [LARGE SCALE GENOMIC DNA]</scope>
    <source>
        <strain evidence="1 2">ATCC 29799</strain>
    </source>
</reference>
<dbReference type="STRING" id="411467.BACCAP_01668"/>
<dbReference type="EMBL" id="AAXG02000011">
    <property type="protein sequence ID" value="EDN00335.1"/>
    <property type="molecule type" value="Genomic_DNA"/>
</dbReference>
<evidence type="ECO:0000313" key="1">
    <source>
        <dbReference type="EMBL" id="EDN00335.1"/>
    </source>
</evidence>
<comment type="caution">
    <text evidence="1">The sequence shown here is derived from an EMBL/GenBank/DDBJ whole genome shotgun (WGS) entry which is preliminary data.</text>
</comment>
<organism evidence="1 2">
    <name type="scientific">Pseudoflavonifractor capillosus ATCC 29799</name>
    <dbReference type="NCBI Taxonomy" id="411467"/>
    <lineage>
        <taxon>Bacteria</taxon>
        <taxon>Bacillati</taxon>
        <taxon>Bacillota</taxon>
        <taxon>Clostridia</taxon>
        <taxon>Eubacteriales</taxon>
        <taxon>Oscillospiraceae</taxon>
        <taxon>Pseudoflavonifractor</taxon>
    </lineage>
</organism>
<keyword evidence="2" id="KW-1185">Reference proteome</keyword>
<sequence>MEVMQMAECRYRAQCRGSGRSSARSERTMERLENMPMNRYINPNTMITRTPGGCCGRGEEQALLEQLVELSVSQNQLLVDLLGAVNALTAALLAKL</sequence>
<name>A6NTY7_9FIRM</name>
<evidence type="ECO:0000313" key="2">
    <source>
        <dbReference type="Proteomes" id="UP000003639"/>
    </source>
</evidence>
<proteinExistence type="predicted"/>
<gene>
    <name evidence="1" type="ORF">BACCAP_01668</name>
</gene>
<accession>A6NTY7</accession>
<reference evidence="1 2" key="1">
    <citation type="submission" date="2007-04" db="EMBL/GenBank/DDBJ databases">
        <authorList>
            <person name="Fulton L."/>
            <person name="Clifton S."/>
            <person name="Fulton B."/>
            <person name="Xu J."/>
            <person name="Minx P."/>
            <person name="Pepin K.H."/>
            <person name="Johnson M."/>
            <person name="Thiruvilangam P."/>
            <person name="Bhonagiri V."/>
            <person name="Nash W.E."/>
            <person name="Mardis E.R."/>
            <person name="Wilson R.K."/>
        </authorList>
    </citation>
    <scope>NUCLEOTIDE SEQUENCE [LARGE SCALE GENOMIC DNA]</scope>
    <source>
        <strain evidence="1 2">ATCC 29799</strain>
    </source>
</reference>
<protein>
    <submittedName>
        <fullName evidence="1">Uncharacterized protein</fullName>
    </submittedName>
</protein>